<proteinExistence type="predicted"/>
<dbReference type="KEGG" id="esj:SJ05684_b41740"/>
<gene>
    <name evidence="1" type="ORF">SJ05684_b41740</name>
</gene>
<dbReference type="AlphaFoldDB" id="A0A249PH89"/>
<evidence type="ECO:0000313" key="1">
    <source>
        <dbReference type="EMBL" id="ASY65156.1"/>
    </source>
</evidence>
<accession>A0A249PH89</accession>
<geneLocation type="plasmid" evidence="2">
    <name>psj05684b</name>
</geneLocation>
<dbReference type="EMBL" id="CP023068">
    <property type="protein sequence ID" value="ASY65156.1"/>
    <property type="molecule type" value="Genomic_DNA"/>
</dbReference>
<sequence>MKENVDAVKHWAAHLQGGEVPSFDDVGLCLSELTTGAFAVNNRRAA</sequence>
<reference evidence="1 2" key="1">
    <citation type="submission" date="2017-08" db="EMBL/GenBank/DDBJ databases">
        <title>Multipartite genome sequences of Sinorhizobium species nodulating soybeans.</title>
        <authorList>
            <person name="Tian C.F."/>
        </authorList>
    </citation>
    <scope>NUCLEOTIDE SEQUENCE [LARGE SCALE GENOMIC DNA]</scope>
    <source>
        <strain evidence="1 2">CCBAU 05684</strain>
        <plasmid evidence="2">psj05684b</plasmid>
    </source>
</reference>
<organism evidence="1 2">
    <name type="scientific">Sinorhizobium sojae CCBAU 05684</name>
    <dbReference type="NCBI Taxonomy" id="716928"/>
    <lineage>
        <taxon>Bacteria</taxon>
        <taxon>Pseudomonadati</taxon>
        <taxon>Pseudomonadota</taxon>
        <taxon>Alphaproteobacteria</taxon>
        <taxon>Hyphomicrobiales</taxon>
        <taxon>Rhizobiaceae</taxon>
        <taxon>Sinorhizobium/Ensifer group</taxon>
        <taxon>Sinorhizobium</taxon>
    </lineage>
</organism>
<keyword evidence="1" id="KW-0614">Plasmid</keyword>
<keyword evidence="2" id="KW-1185">Reference proteome</keyword>
<evidence type="ECO:0000313" key="2">
    <source>
        <dbReference type="Proteomes" id="UP000217211"/>
    </source>
</evidence>
<protein>
    <submittedName>
        <fullName evidence="1">Uncharacterized protein</fullName>
    </submittedName>
</protein>
<dbReference type="Proteomes" id="UP000217211">
    <property type="component" value="Plasmid pSJ05684b"/>
</dbReference>
<name>A0A249PH89_9HYPH</name>